<dbReference type="Gene3D" id="3.90.25.10">
    <property type="entry name" value="UDP-galactose 4-epimerase, domain 1"/>
    <property type="match status" value="1"/>
</dbReference>
<evidence type="ECO:0000256" key="1">
    <source>
        <dbReference type="ARBA" id="ARBA00007637"/>
    </source>
</evidence>
<dbReference type="SUPFAM" id="SSF51735">
    <property type="entry name" value="NAD(P)-binding Rossmann-fold domains"/>
    <property type="match status" value="1"/>
</dbReference>
<dbReference type="EMBL" id="UINC01010769">
    <property type="protein sequence ID" value="SVA47788.1"/>
    <property type="molecule type" value="Genomic_DNA"/>
</dbReference>
<gene>
    <name evidence="3" type="ORF">METZ01_LOCUS100642</name>
</gene>
<comment type="similarity">
    <text evidence="1">Belongs to the NAD(P)-dependent epimerase/dehydratase family.</text>
</comment>
<protein>
    <recommendedName>
        <fullName evidence="2">NAD-dependent epimerase/dehydratase domain-containing protein</fullName>
    </recommendedName>
</protein>
<dbReference type="InterPro" id="IPR013445">
    <property type="entry name" value="CDP_4_6_deHydtase"/>
</dbReference>
<evidence type="ECO:0000259" key="2">
    <source>
        <dbReference type="Pfam" id="PF01370"/>
    </source>
</evidence>
<feature type="domain" description="NAD-dependent epimerase/dehydratase" evidence="2">
    <location>
        <begin position="4"/>
        <end position="182"/>
    </location>
</feature>
<accession>A0A381W727</accession>
<dbReference type="AlphaFoldDB" id="A0A381W727"/>
<dbReference type="NCBIfam" id="TIGR02622">
    <property type="entry name" value="CDP_4_6_dhtase"/>
    <property type="match status" value="1"/>
</dbReference>
<name>A0A381W727_9ZZZZ</name>
<dbReference type="Gene3D" id="3.40.50.720">
    <property type="entry name" value="NAD(P)-binding Rossmann-like Domain"/>
    <property type="match status" value="1"/>
</dbReference>
<proteinExistence type="inferred from homology"/>
<sequence length="306" mass="34388">MDHHLGDIRDRRRLAEVIDEVRPEMVFHLAAQPLVLRSIADPVETFEVNTMGMVNILECIRERPEIQAAVLVTSDKAYRNEEWGRGYRETDHLGGHDPYSGSKSCAELVAHSYHRSFLRDAPTRAATTRAGNVIGGGDWASDRIVPDCIRAWSVGESVTVRSPRATRPWQHVLEPLSGYLWLGARLLIDERLDGEAFNFGPGAAQDETVADLIESMTRRWDGAHWEVAPGSEMAGLEASLLKLSCDKALQMLDWHAVLPFTETIELTIDWYRSWHEADDDLHEITIDQIERYTASAGHAGVAWARP</sequence>
<reference evidence="3" key="1">
    <citation type="submission" date="2018-05" db="EMBL/GenBank/DDBJ databases">
        <authorList>
            <person name="Lanie J.A."/>
            <person name="Ng W.-L."/>
            <person name="Kazmierczak K.M."/>
            <person name="Andrzejewski T.M."/>
            <person name="Davidsen T.M."/>
            <person name="Wayne K.J."/>
            <person name="Tettelin H."/>
            <person name="Glass J.I."/>
            <person name="Rusch D."/>
            <person name="Podicherti R."/>
            <person name="Tsui H.-C.T."/>
            <person name="Winkler M.E."/>
        </authorList>
    </citation>
    <scope>NUCLEOTIDE SEQUENCE</scope>
</reference>
<evidence type="ECO:0000313" key="3">
    <source>
        <dbReference type="EMBL" id="SVA47788.1"/>
    </source>
</evidence>
<dbReference type="PANTHER" id="PTHR43000">
    <property type="entry name" value="DTDP-D-GLUCOSE 4,6-DEHYDRATASE-RELATED"/>
    <property type="match status" value="1"/>
</dbReference>
<dbReference type="InterPro" id="IPR001509">
    <property type="entry name" value="Epimerase_deHydtase"/>
</dbReference>
<organism evidence="3">
    <name type="scientific">marine metagenome</name>
    <dbReference type="NCBI Taxonomy" id="408172"/>
    <lineage>
        <taxon>unclassified sequences</taxon>
        <taxon>metagenomes</taxon>
        <taxon>ecological metagenomes</taxon>
    </lineage>
</organism>
<dbReference type="InterPro" id="IPR036291">
    <property type="entry name" value="NAD(P)-bd_dom_sf"/>
</dbReference>
<dbReference type="Pfam" id="PF01370">
    <property type="entry name" value="Epimerase"/>
    <property type="match status" value="1"/>
</dbReference>